<evidence type="ECO:0000313" key="2">
    <source>
        <dbReference type="EMBL" id="SPO43016.1"/>
    </source>
</evidence>
<gene>
    <name evidence="2" type="ORF">PSANT_00700</name>
</gene>
<dbReference type="AlphaFoldDB" id="A0A5C3FFT5"/>
<feature type="compositionally biased region" description="Low complexity" evidence="1">
    <location>
        <begin position="1"/>
        <end position="32"/>
    </location>
</feature>
<feature type="compositionally biased region" description="Polar residues" evidence="1">
    <location>
        <begin position="274"/>
        <end position="294"/>
    </location>
</feature>
<feature type="compositionally biased region" description="Low complexity" evidence="1">
    <location>
        <begin position="113"/>
        <end position="127"/>
    </location>
</feature>
<organism evidence="2 3">
    <name type="scientific">Pseudozyma antarctica</name>
    <name type="common">Yeast</name>
    <name type="synonym">Candida antarctica</name>
    <dbReference type="NCBI Taxonomy" id="84753"/>
    <lineage>
        <taxon>Eukaryota</taxon>
        <taxon>Fungi</taxon>
        <taxon>Dikarya</taxon>
        <taxon>Basidiomycota</taxon>
        <taxon>Ustilaginomycotina</taxon>
        <taxon>Ustilaginomycetes</taxon>
        <taxon>Ustilaginales</taxon>
        <taxon>Ustilaginaceae</taxon>
        <taxon>Moesziomyces</taxon>
    </lineage>
</organism>
<reference evidence="2" key="1">
    <citation type="submission" date="2018-03" db="EMBL/GenBank/DDBJ databases">
        <authorList>
            <person name="Guldener U."/>
        </authorList>
    </citation>
    <scope>NUCLEOTIDE SEQUENCE [LARGE SCALE GENOMIC DNA]</scope>
    <source>
        <strain evidence="2">ATCC34888</strain>
    </source>
</reference>
<dbReference type="OrthoDB" id="2556282at2759"/>
<feature type="compositionally biased region" description="Low complexity" evidence="1">
    <location>
        <begin position="322"/>
        <end position="331"/>
    </location>
</feature>
<evidence type="ECO:0000256" key="1">
    <source>
        <dbReference type="SAM" id="MobiDB-lite"/>
    </source>
</evidence>
<dbReference type="RefSeq" id="XP_014659762.1">
    <property type="nucleotide sequence ID" value="XM_014804276.1"/>
</dbReference>
<feature type="compositionally biased region" description="Low complexity" evidence="1">
    <location>
        <begin position="78"/>
        <end position="87"/>
    </location>
</feature>
<feature type="region of interest" description="Disordered" evidence="1">
    <location>
        <begin position="1"/>
        <end position="129"/>
    </location>
</feature>
<keyword evidence="3" id="KW-1185">Reference proteome</keyword>
<proteinExistence type="predicted"/>
<accession>A0A5C3FFT5</accession>
<dbReference type="EMBL" id="OOIQ01000001">
    <property type="protein sequence ID" value="SPO43016.1"/>
    <property type="molecule type" value="Genomic_DNA"/>
</dbReference>
<dbReference type="Proteomes" id="UP000325008">
    <property type="component" value="Unassembled WGS sequence"/>
</dbReference>
<name>A0A5C3FFT5_PSEA2</name>
<protein>
    <submittedName>
        <fullName evidence="2">Uncharacterized protein</fullName>
    </submittedName>
</protein>
<feature type="region of interest" description="Disordered" evidence="1">
    <location>
        <begin position="272"/>
        <end position="294"/>
    </location>
</feature>
<feature type="compositionally biased region" description="Low complexity" evidence="1">
    <location>
        <begin position="41"/>
        <end position="65"/>
    </location>
</feature>
<sequence length="366" mass="38027">MTAGCSAATSASGSSSSQLATPSTAAPPLAHLRLGRRSRRSSSSGASSSSSASSSAAPSGSLGLRARSHGRKRRRHSTLSSSGVASGSDDDERAPPTVRLRLGSYVSEFRIAGTRSSSPGTGRSTSPLLPRQRHQLSIHAMAPTPLSEAVRSAAADDDQDDGADADVDMDLEVQSTFQAMQVDSPIASPSPSSAAPFFSRLDALPDARPPNLVSGATAGVLAPLLIEPRYTTPSRSPVQANMALPSISALANATTVQPGVFPSASLIAARRNSRSSLGLQQHQPASPSPLSRMQPQHLANLNPFASHMYHHPHQHPAPLSQNPNRTRSSSTPPSPRPSQPDGAQREVPPSPARRHSDGTPTHPLAS</sequence>
<feature type="compositionally biased region" description="Basic residues" evidence="1">
    <location>
        <begin position="66"/>
        <end position="77"/>
    </location>
</feature>
<comment type="caution">
    <text evidence="2">The sequence shown here is derived from an EMBL/GenBank/DDBJ whole genome shotgun (WGS) entry which is preliminary data.</text>
</comment>
<feature type="region of interest" description="Disordered" evidence="1">
    <location>
        <begin position="307"/>
        <end position="366"/>
    </location>
</feature>
<evidence type="ECO:0000313" key="3">
    <source>
        <dbReference type="Proteomes" id="UP000325008"/>
    </source>
</evidence>